<evidence type="ECO:0000256" key="7">
    <source>
        <dbReference type="PROSITE-ProRule" id="PRU10055"/>
    </source>
</evidence>
<evidence type="ECO:0000256" key="1">
    <source>
        <dbReference type="ARBA" id="ARBA00010838"/>
    </source>
</evidence>
<dbReference type="InterPro" id="IPR018120">
    <property type="entry name" value="Glyco_hydro_1_AS"/>
</dbReference>
<dbReference type="Gene3D" id="3.20.20.80">
    <property type="entry name" value="Glycosidases"/>
    <property type="match status" value="1"/>
</dbReference>
<dbReference type="SUPFAM" id="SSF51445">
    <property type="entry name" value="(Trans)glycosidases"/>
    <property type="match status" value="1"/>
</dbReference>
<organism evidence="10">
    <name type="scientific">Phyllotreta striolata</name>
    <name type="common">Striped flea beetle</name>
    <name type="synonym">Crioceris striolata</name>
    <dbReference type="NCBI Taxonomy" id="444603"/>
    <lineage>
        <taxon>Eukaryota</taxon>
        <taxon>Metazoa</taxon>
        <taxon>Ecdysozoa</taxon>
        <taxon>Arthropoda</taxon>
        <taxon>Hexapoda</taxon>
        <taxon>Insecta</taxon>
        <taxon>Pterygota</taxon>
        <taxon>Neoptera</taxon>
        <taxon>Endopterygota</taxon>
        <taxon>Coleoptera</taxon>
        <taxon>Polyphaga</taxon>
        <taxon>Cucujiformia</taxon>
        <taxon>Chrysomeloidea</taxon>
        <taxon>Chrysomelidae</taxon>
        <taxon>Galerucinae</taxon>
        <taxon>Alticini</taxon>
        <taxon>Phyllotreta</taxon>
    </lineage>
</organism>
<sequence length="496" mass="56972">MWKIELLIYSLVIVGTSCSSVNNKKFPDSFLLGTATAAYQIEGAWNEDGKGENIWDRTCHSDPTRIFNNENADIACDSYHKYKEDVALLKDLGVSVYRFSISWSRILPTGYLNEINQLGINYYKNLISELKANNIEPLVTIFHWDLPQPLQDIGGFPNDRIIRRYVEYARVVFDNFGDDVKYWITFNEPKQTCHGGYAALGDAPFINSSGIGEYLCTHNLLKAHAETYHMYNKEFRDKQNGRIGITIDTVWAEPDSKDKADVEAADRLIQFTYGWYAHPVTHGDYPEVMKQFVGERSAKQGFSESRLPKFSKAEIHGMKNTVDFLGLNYYTSVMAKHKNDEEKTAIDWDQDSEVDTYFKPEWPSTASSWLKIVPWGMRKILNWVNKNYEGLPIIVTENGVSENGTTLEDDVRIDYYRDHLSGVRDALDDGVNVIGYTAWSMMDNFEWTRGYSEKFGLYSVDFNDPERKRTPKKSVSFFKQFLATRCLVEESKCVAA</sequence>
<evidence type="ECO:0000256" key="8">
    <source>
        <dbReference type="RuleBase" id="RU003690"/>
    </source>
</evidence>
<evidence type="ECO:0000256" key="4">
    <source>
        <dbReference type="ARBA" id="ARBA00022801"/>
    </source>
</evidence>
<dbReference type="AlphaFoldDB" id="A0A059U5M8"/>
<evidence type="ECO:0000256" key="6">
    <source>
        <dbReference type="ARBA" id="ARBA00023295"/>
    </source>
</evidence>
<feature type="active site" description="Nucleophile" evidence="7">
    <location>
        <position position="397"/>
    </location>
</feature>
<dbReference type="InterPro" id="IPR017853">
    <property type="entry name" value="GH"/>
</dbReference>
<evidence type="ECO:0000313" key="10">
    <source>
        <dbReference type="EMBL" id="AHZ59662.1"/>
    </source>
</evidence>
<accession>A0A059U5M8</accession>
<keyword evidence="5" id="KW-0325">Glycoprotein</keyword>
<evidence type="ECO:0000256" key="5">
    <source>
        <dbReference type="ARBA" id="ARBA00023180"/>
    </source>
</evidence>
<dbReference type="InterPro" id="IPR001360">
    <property type="entry name" value="Glyco_hydro_1"/>
</dbReference>
<dbReference type="EMBL" id="KF377844">
    <property type="protein sequence ID" value="AHZ59662.1"/>
    <property type="molecule type" value="mRNA"/>
</dbReference>
<keyword evidence="9" id="KW-0732">Signal</keyword>
<gene>
    <name evidence="10" type="ORF">GH1-16</name>
</gene>
<dbReference type="FunFam" id="3.20.20.80:FF:000013">
    <property type="entry name" value="lactase-phlorizin hydrolase"/>
    <property type="match status" value="1"/>
</dbReference>
<dbReference type="Pfam" id="PF00232">
    <property type="entry name" value="Glyco_hydro_1"/>
    <property type="match status" value="1"/>
</dbReference>
<dbReference type="EC" id="3.2.1.21" evidence="3"/>
<comment type="similarity">
    <text evidence="1 8">Belongs to the glycosyl hydrolase 1 family.</text>
</comment>
<dbReference type="OrthoDB" id="65569at2759"/>
<dbReference type="GO" id="GO:0008422">
    <property type="term" value="F:beta-glucosidase activity"/>
    <property type="evidence" value="ECO:0007669"/>
    <property type="project" value="TreeGrafter"/>
</dbReference>
<evidence type="ECO:0000256" key="2">
    <source>
        <dbReference type="ARBA" id="ARBA00011738"/>
    </source>
</evidence>
<dbReference type="GO" id="GO:0005975">
    <property type="term" value="P:carbohydrate metabolic process"/>
    <property type="evidence" value="ECO:0007669"/>
    <property type="project" value="InterPro"/>
</dbReference>
<feature type="chain" id="PRO_5001579996" description="beta-glucosidase" evidence="9">
    <location>
        <begin position="19"/>
        <end position="496"/>
    </location>
</feature>
<evidence type="ECO:0000256" key="9">
    <source>
        <dbReference type="SAM" id="SignalP"/>
    </source>
</evidence>
<proteinExistence type="evidence at transcript level"/>
<dbReference type="PRINTS" id="PR00131">
    <property type="entry name" value="GLHYDRLASE1"/>
</dbReference>
<feature type="signal peptide" evidence="9">
    <location>
        <begin position="1"/>
        <end position="18"/>
    </location>
</feature>
<dbReference type="PANTHER" id="PTHR10353:SF36">
    <property type="entry name" value="LP05116P"/>
    <property type="match status" value="1"/>
</dbReference>
<protein>
    <recommendedName>
        <fullName evidence="3">beta-glucosidase</fullName>
        <ecNumber evidence="3">3.2.1.21</ecNumber>
    </recommendedName>
</protein>
<dbReference type="PANTHER" id="PTHR10353">
    <property type="entry name" value="GLYCOSYL HYDROLASE"/>
    <property type="match status" value="1"/>
</dbReference>
<reference evidence="10" key="1">
    <citation type="journal article" date="2014" name="Proc. Natl. Acad. Sci. U.S.A.">
        <title>Phyllotreta striolata flea beetles use host plant defense compounds to create their own glucosinolate-myrosinase system.</title>
        <authorList>
            <person name="Beran F."/>
            <person name="Pauchet Y."/>
            <person name="Kunert G."/>
            <person name="Reichelt M."/>
            <person name="Wielsch N."/>
            <person name="Vogel H."/>
            <person name="Reinecke A."/>
            <person name="Svatos A."/>
            <person name="Mewis I."/>
            <person name="Schmid D."/>
            <person name="Ramasamy S."/>
            <person name="Ulrichs C."/>
            <person name="Hansson B.S."/>
            <person name="Gershenzon J."/>
            <person name="Heckel D.G."/>
        </authorList>
    </citation>
    <scope>NUCLEOTIDE SEQUENCE</scope>
</reference>
<dbReference type="PROSITE" id="PS51257">
    <property type="entry name" value="PROKAR_LIPOPROTEIN"/>
    <property type="match status" value="1"/>
</dbReference>
<dbReference type="PROSITE" id="PS00572">
    <property type="entry name" value="GLYCOSYL_HYDROL_F1_1"/>
    <property type="match status" value="1"/>
</dbReference>
<keyword evidence="6" id="KW-0326">Glycosidase</keyword>
<comment type="subunit">
    <text evidence="2">Homodimer.</text>
</comment>
<keyword evidence="4 10" id="KW-0378">Hydrolase</keyword>
<name>A0A059U5M8_PHYSR</name>
<evidence type="ECO:0000256" key="3">
    <source>
        <dbReference type="ARBA" id="ARBA00012744"/>
    </source>
</evidence>